<keyword evidence="2" id="KW-0677">Repeat</keyword>
<evidence type="ECO:0000256" key="1">
    <source>
        <dbReference type="ARBA" id="ARBA00022574"/>
    </source>
</evidence>
<dbReference type="GO" id="GO:0080008">
    <property type="term" value="C:Cul4-RING E3 ubiquitin ligase complex"/>
    <property type="evidence" value="ECO:0007669"/>
    <property type="project" value="TreeGrafter"/>
</dbReference>
<protein>
    <recommendedName>
        <fullName evidence="6">Myocyte-specific enhancer factor 2d</fullName>
    </recommendedName>
</protein>
<dbReference type="OrthoDB" id="128867at2759"/>
<dbReference type="EMBL" id="QVQW01000088">
    <property type="protein sequence ID" value="RKU40908.1"/>
    <property type="molecule type" value="Genomic_DNA"/>
</dbReference>
<dbReference type="STRING" id="177199.A0A420XZS3"/>
<organism evidence="4 5">
    <name type="scientific">Coniochaeta pulveracea</name>
    <dbReference type="NCBI Taxonomy" id="177199"/>
    <lineage>
        <taxon>Eukaryota</taxon>
        <taxon>Fungi</taxon>
        <taxon>Dikarya</taxon>
        <taxon>Ascomycota</taxon>
        <taxon>Pezizomycotina</taxon>
        <taxon>Sordariomycetes</taxon>
        <taxon>Sordariomycetidae</taxon>
        <taxon>Coniochaetales</taxon>
        <taxon>Coniochaetaceae</taxon>
        <taxon>Coniochaeta</taxon>
    </lineage>
</organism>
<dbReference type="AlphaFoldDB" id="A0A420XZS3"/>
<keyword evidence="1" id="KW-0853">WD repeat</keyword>
<reference evidence="4 5" key="1">
    <citation type="submission" date="2018-08" db="EMBL/GenBank/DDBJ databases">
        <title>Draft genome of the lignicolous fungus Coniochaeta pulveracea.</title>
        <authorList>
            <person name="Borstlap C.J."/>
            <person name="De Witt R.N."/>
            <person name="Botha A."/>
            <person name="Volschenk H."/>
        </authorList>
    </citation>
    <scope>NUCLEOTIDE SEQUENCE [LARGE SCALE GENOMIC DNA]</scope>
    <source>
        <strain evidence="4 5">CAB683</strain>
    </source>
</reference>
<dbReference type="SUPFAM" id="SSF50978">
    <property type="entry name" value="WD40 repeat-like"/>
    <property type="match status" value="1"/>
</dbReference>
<proteinExistence type="predicted"/>
<evidence type="ECO:0000256" key="2">
    <source>
        <dbReference type="ARBA" id="ARBA00022737"/>
    </source>
</evidence>
<name>A0A420XZS3_9PEZI</name>
<comment type="caution">
    <text evidence="4">The sequence shown here is derived from an EMBL/GenBank/DDBJ whole genome shotgun (WGS) entry which is preliminary data.</text>
</comment>
<evidence type="ECO:0000313" key="5">
    <source>
        <dbReference type="Proteomes" id="UP000275385"/>
    </source>
</evidence>
<dbReference type="PANTHER" id="PTHR44472:SF1">
    <property type="entry name" value="DDB1 AND CUL4 ASSOCIATED FACTOR 4"/>
    <property type="match status" value="1"/>
</dbReference>
<dbReference type="InterPro" id="IPR052254">
    <property type="entry name" value="CUL4-DDB1_E3_ligase_receptor"/>
</dbReference>
<feature type="compositionally biased region" description="Polar residues" evidence="3">
    <location>
        <begin position="25"/>
        <end position="37"/>
    </location>
</feature>
<evidence type="ECO:0000313" key="4">
    <source>
        <dbReference type="EMBL" id="RKU40908.1"/>
    </source>
</evidence>
<dbReference type="PANTHER" id="PTHR44472">
    <property type="entry name" value="DDB1- AND CUL4-ASSOCIATED FACTOR 4-RELATED"/>
    <property type="match status" value="1"/>
</dbReference>
<accession>A0A420XZS3</accession>
<dbReference type="InterPro" id="IPR036322">
    <property type="entry name" value="WD40_repeat_dom_sf"/>
</dbReference>
<evidence type="ECO:0008006" key="6">
    <source>
        <dbReference type="Google" id="ProtNLM"/>
    </source>
</evidence>
<evidence type="ECO:0000256" key="3">
    <source>
        <dbReference type="SAM" id="MobiDB-lite"/>
    </source>
</evidence>
<dbReference type="InterPro" id="IPR015943">
    <property type="entry name" value="WD40/YVTN_repeat-like_dom_sf"/>
</dbReference>
<sequence>METPREIPGFFYDTVKRKYFKIESSRTAPPSSRWSSESVKRQKVEKQQATKQELIVARRKLLVRRSQVLQDPLLGGLLERNFGRHSRDLQVDSWARTLHPRGCLRLHQKQRSANNFPATIESSNLDHLVVTNQTDGKGRITTFGATHTGTIQGRYMPTDDYGSILDDDHYQDGDYYYTNLAKVVSYESPVSAMKYHEPSNTVLMTSHAPRESTSITIFAPDILDISNTRTGLQDGTNFHRAGPPPTPNLTMNTCEPAPVGSELLAVLGTNRGILKLSSEMDRLKWVNDPEQSSNGKSTNDVLSLSFMPKNPHVIFAGSRDSRVSWVDLRAPEGGQCGRIRHRSSVAHVRGINEHQVLAAGPKSAMSIYDIRFAQRPSMKKVRNMPLVRFSDYSNTASIQIGLDVDLELGVVAAATEDRAQAQDGRLYLYSLNTGKQLDCPALEKVRVGRVLKAVVFQRMPWEDTSSLYVGVGHEVHKFSLGNFVDEWTGEELGHG</sequence>
<gene>
    <name evidence="4" type="ORF">DL546_004078</name>
</gene>
<dbReference type="Proteomes" id="UP000275385">
    <property type="component" value="Unassembled WGS sequence"/>
</dbReference>
<keyword evidence="5" id="KW-1185">Reference proteome</keyword>
<dbReference type="Gene3D" id="2.130.10.10">
    <property type="entry name" value="YVTN repeat-like/Quinoprotein amine dehydrogenase"/>
    <property type="match status" value="1"/>
</dbReference>
<feature type="region of interest" description="Disordered" evidence="3">
    <location>
        <begin position="25"/>
        <end position="45"/>
    </location>
</feature>